<accession>A0ACD0NKZ4</accession>
<reference evidence="1 2" key="1">
    <citation type="journal article" date="2018" name="Mol. Biol. Evol.">
        <title>Broad Genomic Sampling Reveals a Smut Pathogenic Ancestry of the Fungal Clade Ustilaginomycotina.</title>
        <authorList>
            <person name="Kijpornyongpan T."/>
            <person name="Mondo S.J."/>
            <person name="Barry K."/>
            <person name="Sandor L."/>
            <person name="Lee J."/>
            <person name="Lipzen A."/>
            <person name="Pangilinan J."/>
            <person name="LaButti K."/>
            <person name="Hainaut M."/>
            <person name="Henrissat B."/>
            <person name="Grigoriev I.V."/>
            <person name="Spatafora J.W."/>
            <person name="Aime M.C."/>
        </authorList>
    </citation>
    <scope>NUCLEOTIDE SEQUENCE [LARGE SCALE GENOMIC DNA]</scope>
    <source>
        <strain evidence="1 2">SA 807</strain>
    </source>
</reference>
<keyword evidence="2" id="KW-1185">Reference proteome</keyword>
<gene>
    <name evidence="1" type="ORF">IE53DRAFT_305195</name>
</gene>
<name>A0ACD0NKZ4_9BASI</name>
<evidence type="ECO:0000313" key="2">
    <source>
        <dbReference type="Proteomes" id="UP000245626"/>
    </source>
</evidence>
<organism evidence="1 2">
    <name type="scientific">Violaceomyces palustris</name>
    <dbReference type="NCBI Taxonomy" id="1673888"/>
    <lineage>
        <taxon>Eukaryota</taxon>
        <taxon>Fungi</taxon>
        <taxon>Dikarya</taxon>
        <taxon>Basidiomycota</taxon>
        <taxon>Ustilaginomycotina</taxon>
        <taxon>Ustilaginomycetes</taxon>
        <taxon>Violaceomycetales</taxon>
        <taxon>Violaceomycetaceae</taxon>
        <taxon>Violaceomyces</taxon>
    </lineage>
</organism>
<sequence>CDQPKVRVNWFSLTNQQRRSWQRAFMNLSRKPGCYWNVYNTRLDDFVLAHITQGKRIHFTSSFLPWHALFVDLFYDEMAKAGYDGPAVYYDWTHDA</sequence>
<dbReference type="Proteomes" id="UP000245626">
    <property type="component" value="Unassembled WGS sequence"/>
</dbReference>
<feature type="non-terminal residue" evidence="1">
    <location>
        <position position="96"/>
    </location>
</feature>
<protein>
    <submittedName>
        <fullName evidence="1">Di-copper centre-containing protein</fullName>
    </submittedName>
</protein>
<feature type="non-terminal residue" evidence="1">
    <location>
        <position position="1"/>
    </location>
</feature>
<dbReference type="EMBL" id="KZ821011">
    <property type="protein sequence ID" value="PWN46478.1"/>
    <property type="molecule type" value="Genomic_DNA"/>
</dbReference>
<evidence type="ECO:0000313" key="1">
    <source>
        <dbReference type="EMBL" id="PWN46478.1"/>
    </source>
</evidence>
<proteinExistence type="predicted"/>